<accession>A0A4C1YR80</accession>
<evidence type="ECO:0000313" key="1">
    <source>
        <dbReference type="EMBL" id="GBP77394.1"/>
    </source>
</evidence>
<evidence type="ECO:0000313" key="2">
    <source>
        <dbReference type="Proteomes" id="UP000299102"/>
    </source>
</evidence>
<name>A0A4C1YR80_EUMVA</name>
<organism evidence="1 2">
    <name type="scientific">Eumeta variegata</name>
    <name type="common">Bagworm moth</name>
    <name type="synonym">Eumeta japonica</name>
    <dbReference type="NCBI Taxonomy" id="151549"/>
    <lineage>
        <taxon>Eukaryota</taxon>
        <taxon>Metazoa</taxon>
        <taxon>Ecdysozoa</taxon>
        <taxon>Arthropoda</taxon>
        <taxon>Hexapoda</taxon>
        <taxon>Insecta</taxon>
        <taxon>Pterygota</taxon>
        <taxon>Neoptera</taxon>
        <taxon>Endopterygota</taxon>
        <taxon>Lepidoptera</taxon>
        <taxon>Glossata</taxon>
        <taxon>Ditrysia</taxon>
        <taxon>Tineoidea</taxon>
        <taxon>Psychidae</taxon>
        <taxon>Oiketicinae</taxon>
        <taxon>Eumeta</taxon>
    </lineage>
</organism>
<dbReference type="Proteomes" id="UP000299102">
    <property type="component" value="Unassembled WGS sequence"/>
</dbReference>
<proteinExistence type="predicted"/>
<protein>
    <submittedName>
        <fullName evidence="1">Uncharacterized protein</fullName>
    </submittedName>
</protein>
<dbReference type="EMBL" id="BGZK01001330">
    <property type="protein sequence ID" value="GBP77394.1"/>
    <property type="molecule type" value="Genomic_DNA"/>
</dbReference>
<dbReference type="AlphaFoldDB" id="A0A4C1YR80"/>
<gene>
    <name evidence="1" type="ORF">EVAR_24111_1</name>
</gene>
<sequence>MFVLCVRSALLRRSHAEPSPVRASAELPQEPLLIPIAFWLFHVFFAHKRSSAAADGTILKKQPTEESEASVVQRRRRCIQSHPGEYPSSTLSVVLFIFQRLCQSHII</sequence>
<keyword evidence="2" id="KW-1185">Reference proteome</keyword>
<comment type="caution">
    <text evidence="1">The sequence shown here is derived from an EMBL/GenBank/DDBJ whole genome shotgun (WGS) entry which is preliminary data.</text>
</comment>
<reference evidence="1 2" key="1">
    <citation type="journal article" date="2019" name="Commun. Biol.">
        <title>The bagworm genome reveals a unique fibroin gene that provides high tensile strength.</title>
        <authorList>
            <person name="Kono N."/>
            <person name="Nakamura H."/>
            <person name="Ohtoshi R."/>
            <person name="Tomita M."/>
            <person name="Numata K."/>
            <person name="Arakawa K."/>
        </authorList>
    </citation>
    <scope>NUCLEOTIDE SEQUENCE [LARGE SCALE GENOMIC DNA]</scope>
</reference>